<feature type="domain" description="YdhG-like" evidence="1">
    <location>
        <begin position="20"/>
        <end position="112"/>
    </location>
</feature>
<comment type="caution">
    <text evidence="2">The sequence shown here is derived from an EMBL/GenBank/DDBJ whole genome shotgun (WGS) entry which is preliminary data.</text>
</comment>
<dbReference type="Gene3D" id="3.90.1150.200">
    <property type="match status" value="1"/>
</dbReference>
<evidence type="ECO:0000313" key="2">
    <source>
        <dbReference type="EMBL" id="KAB7529313.1"/>
    </source>
</evidence>
<name>A0A6I1E0Y2_9FLAO</name>
<reference evidence="2 3" key="1">
    <citation type="submission" date="2019-10" db="EMBL/GenBank/DDBJ databases">
        <title>Muricauda olearia CL-SS4 JCM15563 genome.</title>
        <authorList>
            <person name="Liu L."/>
        </authorList>
    </citation>
    <scope>NUCLEOTIDE SEQUENCE [LARGE SCALE GENOMIC DNA]</scope>
    <source>
        <strain evidence="2 3">CL-SS4</strain>
    </source>
</reference>
<proteinExistence type="predicted"/>
<dbReference type="SUPFAM" id="SSF159888">
    <property type="entry name" value="YdhG-like"/>
    <property type="match status" value="1"/>
</dbReference>
<gene>
    <name evidence="2" type="ORF">F8C76_15910</name>
</gene>
<accession>A0A6I1E0Y2</accession>
<dbReference type="AlphaFoldDB" id="A0A6I1E0Y2"/>
<dbReference type="Pfam" id="PF08818">
    <property type="entry name" value="DUF1801"/>
    <property type="match status" value="1"/>
</dbReference>
<sequence length="117" mass="13124">MNKKPIDVDGYIAEFPLEIQKKLNQIRTVIQKNAPDAIEGIAYGMPAYKLHKKPLVYFAGYAKHIGFYATPTGHSAFESQLSQYKQGKGSVQFPLDQAIPLDLIAEIVRFRVSENTP</sequence>
<dbReference type="InterPro" id="IPR014922">
    <property type="entry name" value="YdhG-like"/>
</dbReference>
<evidence type="ECO:0000259" key="1">
    <source>
        <dbReference type="Pfam" id="PF08818"/>
    </source>
</evidence>
<dbReference type="Proteomes" id="UP000429785">
    <property type="component" value="Unassembled WGS sequence"/>
</dbReference>
<evidence type="ECO:0000313" key="3">
    <source>
        <dbReference type="Proteomes" id="UP000429785"/>
    </source>
</evidence>
<organism evidence="2 3">
    <name type="scientific">Flagellimonas olearia</name>
    <dbReference type="NCBI Taxonomy" id="552546"/>
    <lineage>
        <taxon>Bacteria</taxon>
        <taxon>Pseudomonadati</taxon>
        <taxon>Bacteroidota</taxon>
        <taxon>Flavobacteriia</taxon>
        <taxon>Flavobacteriales</taxon>
        <taxon>Flavobacteriaceae</taxon>
        <taxon>Flagellimonas</taxon>
    </lineage>
</organism>
<dbReference type="EMBL" id="WELG01000002">
    <property type="protein sequence ID" value="KAB7529313.1"/>
    <property type="molecule type" value="Genomic_DNA"/>
</dbReference>
<protein>
    <submittedName>
        <fullName evidence="2">DUF1801 domain-containing protein</fullName>
    </submittedName>
</protein>
<dbReference type="RefSeq" id="WP_152132615.1">
    <property type="nucleotide sequence ID" value="NZ_WELG01000002.1"/>
</dbReference>
<dbReference type="OrthoDB" id="115213at2"/>